<dbReference type="Proteomes" id="UP001059934">
    <property type="component" value="Chromosome"/>
</dbReference>
<evidence type="ECO:0000256" key="6">
    <source>
        <dbReference type="ARBA" id="ARBA00023136"/>
    </source>
</evidence>
<dbReference type="EMBL" id="CP103416">
    <property type="protein sequence ID" value="UVW36120.1"/>
    <property type="molecule type" value="Genomic_DNA"/>
</dbReference>
<keyword evidence="6" id="KW-0472">Membrane</keyword>
<reference evidence="8" key="1">
    <citation type="submission" date="2022-08" db="EMBL/GenBank/DDBJ databases">
        <title>Catabolic pathway analysis in culturable SAR92 clade bacteria reveals their overlooked roles in DMSP degradation in coastal seas.</title>
        <authorList>
            <person name="He X."/>
            <person name="Zhang X."/>
            <person name="Zhang Y."/>
        </authorList>
    </citation>
    <scope>NUCLEOTIDE SEQUENCE</scope>
    <source>
        <strain evidence="8">H455</strain>
    </source>
</reference>
<evidence type="ECO:0000256" key="7">
    <source>
        <dbReference type="ARBA" id="ARBA00023180"/>
    </source>
</evidence>
<protein>
    <submittedName>
        <fullName evidence="8">Sulfotransferase family protein</fullName>
    </submittedName>
</protein>
<keyword evidence="3" id="KW-0812">Transmembrane</keyword>
<proteinExistence type="predicted"/>
<evidence type="ECO:0000256" key="2">
    <source>
        <dbReference type="ARBA" id="ARBA00022679"/>
    </source>
</evidence>
<comment type="subcellular location">
    <subcellularLocation>
        <location evidence="1">Golgi apparatus membrane</location>
        <topology evidence="1">Single-pass type II membrane protein</topology>
    </subcellularLocation>
</comment>
<keyword evidence="7" id="KW-0325">Glycoprotein</keyword>
<evidence type="ECO:0000313" key="9">
    <source>
        <dbReference type="Proteomes" id="UP001059934"/>
    </source>
</evidence>
<keyword evidence="4" id="KW-1133">Transmembrane helix</keyword>
<dbReference type="Pfam" id="PF03567">
    <property type="entry name" value="Sulfotransfer_2"/>
    <property type="match status" value="1"/>
</dbReference>
<dbReference type="PANTHER" id="PTHR12137:SF54">
    <property type="entry name" value="CARBOHYDRATE SULFOTRANSFERASE"/>
    <property type="match status" value="1"/>
</dbReference>
<evidence type="ECO:0000256" key="5">
    <source>
        <dbReference type="ARBA" id="ARBA00023034"/>
    </source>
</evidence>
<keyword evidence="9" id="KW-1185">Reference proteome</keyword>
<evidence type="ECO:0000256" key="1">
    <source>
        <dbReference type="ARBA" id="ARBA00004323"/>
    </source>
</evidence>
<keyword evidence="5" id="KW-0333">Golgi apparatus</keyword>
<dbReference type="InterPro" id="IPR005331">
    <property type="entry name" value="Sulfotransferase"/>
</dbReference>
<dbReference type="InterPro" id="IPR027417">
    <property type="entry name" value="P-loop_NTPase"/>
</dbReference>
<sequence length="238" mass="27993">MEGFKLKMLRKLKDLIFMFRPELFEPAEYWEDPEYKVLYLVTSKCACTTIKHALYQGSKKMKFEGRDIHRDGKVKGQFRKNSVSSFDKKYDDYFKFTVVRSPSSRLVSTYFNKFVPYQNGKKSIIGFEFYGYHRSAFWPDMNFEEYLDAISSIDTRWMDRHIVPLDYYINQKAKFSGRVFKMGELGKLFDALSEIYGCQLTNPKINSSEKPTSAHVSLADQFVINDSRFARDLTEFGL</sequence>
<dbReference type="InterPro" id="IPR018011">
    <property type="entry name" value="Carb_sulfotrans_8-10"/>
</dbReference>
<gene>
    <name evidence="8" type="ORF">NYF23_05780</name>
</gene>
<evidence type="ECO:0000256" key="3">
    <source>
        <dbReference type="ARBA" id="ARBA00022692"/>
    </source>
</evidence>
<dbReference type="Gene3D" id="3.40.50.300">
    <property type="entry name" value="P-loop containing nucleotide triphosphate hydrolases"/>
    <property type="match status" value="1"/>
</dbReference>
<accession>A0ABY5TRZ1</accession>
<evidence type="ECO:0000256" key="4">
    <source>
        <dbReference type="ARBA" id="ARBA00022989"/>
    </source>
</evidence>
<organism evidence="8 9">
    <name type="scientific">SAR92 clade bacterium H455</name>
    <dbReference type="NCBI Taxonomy" id="2974818"/>
    <lineage>
        <taxon>Bacteria</taxon>
        <taxon>Pseudomonadati</taxon>
        <taxon>Pseudomonadota</taxon>
        <taxon>Gammaproteobacteria</taxon>
        <taxon>Cellvibrionales</taxon>
        <taxon>Porticoccaceae</taxon>
        <taxon>SAR92 clade</taxon>
    </lineage>
</organism>
<evidence type="ECO:0000313" key="8">
    <source>
        <dbReference type="EMBL" id="UVW36120.1"/>
    </source>
</evidence>
<name>A0ABY5TRZ1_9GAMM</name>
<keyword evidence="2" id="KW-0808">Transferase</keyword>
<dbReference type="PANTHER" id="PTHR12137">
    <property type="entry name" value="CARBOHYDRATE SULFOTRANSFERASE"/>
    <property type="match status" value="1"/>
</dbReference>